<dbReference type="AlphaFoldDB" id="X6MX18"/>
<dbReference type="Proteomes" id="UP000023152">
    <property type="component" value="Unassembled WGS sequence"/>
</dbReference>
<keyword evidence="4" id="KW-1185">Reference proteome</keyword>
<dbReference type="InterPro" id="IPR036638">
    <property type="entry name" value="HLH_DNA-bd_sf"/>
</dbReference>
<evidence type="ECO:0000313" key="3">
    <source>
        <dbReference type="EMBL" id="ETO18558.1"/>
    </source>
</evidence>
<accession>X6MX18</accession>
<feature type="domain" description="BHLH" evidence="2">
    <location>
        <begin position="283"/>
        <end position="338"/>
    </location>
</feature>
<dbReference type="EMBL" id="ASPP01014734">
    <property type="protein sequence ID" value="ETO18558.1"/>
    <property type="molecule type" value="Genomic_DNA"/>
</dbReference>
<organism evidence="3 4">
    <name type="scientific">Reticulomyxa filosa</name>
    <dbReference type="NCBI Taxonomy" id="46433"/>
    <lineage>
        <taxon>Eukaryota</taxon>
        <taxon>Sar</taxon>
        <taxon>Rhizaria</taxon>
        <taxon>Retaria</taxon>
        <taxon>Foraminifera</taxon>
        <taxon>Monothalamids</taxon>
        <taxon>Reticulomyxidae</taxon>
        <taxon>Reticulomyxa</taxon>
    </lineage>
</organism>
<evidence type="ECO:0000256" key="1">
    <source>
        <dbReference type="SAM" id="MobiDB-lite"/>
    </source>
</evidence>
<comment type="caution">
    <text evidence="3">The sequence shown here is derived from an EMBL/GenBank/DDBJ whole genome shotgun (WGS) entry which is preliminary data.</text>
</comment>
<evidence type="ECO:0000259" key="2">
    <source>
        <dbReference type="PROSITE" id="PS50888"/>
    </source>
</evidence>
<dbReference type="InterPro" id="IPR011598">
    <property type="entry name" value="bHLH_dom"/>
</dbReference>
<proteinExistence type="predicted"/>
<name>X6MX18_RETFI</name>
<evidence type="ECO:0000313" key="4">
    <source>
        <dbReference type="Proteomes" id="UP000023152"/>
    </source>
</evidence>
<dbReference type="SUPFAM" id="SSF47459">
    <property type="entry name" value="HLH, helix-loop-helix DNA-binding domain"/>
    <property type="match status" value="1"/>
</dbReference>
<protein>
    <recommendedName>
        <fullName evidence="2">BHLH domain-containing protein</fullName>
    </recommendedName>
</protein>
<feature type="compositionally biased region" description="Basic residues" evidence="1">
    <location>
        <begin position="250"/>
        <end position="259"/>
    </location>
</feature>
<dbReference type="GO" id="GO:0046983">
    <property type="term" value="F:protein dimerization activity"/>
    <property type="evidence" value="ECO:0007669"/>
    <property type="project" value="InterPro"/>
</dbReference>
<reference evidence="3 4" key="1">
    <citation type="journal article" date="2013" name="Curr. Biol.">
        <title>The Genome of the Foraminiferan Reticulomyxa filosa.</title>
        <authorList>
            <person name="Glockner G."/>
            <person name="Hulsmann N."/>
            <person name="Schleicher M."/>
            <person name="Noegel A.A."/>
            <person name="Eichinger L."/>
            <person name="Gallinger C."/>
            <person name="Pawlowski J."/>
            <person name="Sierra R."/>
            <person name="Euteneuer U."/>
            <person name="Pillet L."/>
            <person name="Moustafa A."/>
            <person name="Platzer M."/>
            <person name="Groth M."/>
            <person name="Szafranski K."/>
            <person name="Schliwa M."/>
        </authorList>
    </citation>
    <scope>NUCLEOTIDE SEQUENCE [LARGE SCALE GENOMIC DNA]</scope>
</reference>
<feature type="region of interest" description="Disordered" evidence="1">
    <location>
        <begin position="237"/>
        <end position="262"/>
    </location>
</feature>
<dbReference type="PROSITE" id="PS50888">
    <property type="entry name" value="BHLH"/>
    <property type="match status" value="1"/>
</dbReference>
<gene>
    <name evidence="3" type="ORF">RFI_18708</name>
</gene>
<sequence length="350" mass="39592">MRNKNMCNDKQNASLPNDITMQLKHTIYVFRFKKINSFCCSGCGKVAEEVGNITESAQNTYCETDDNNGCGIVSRKRRRSPDKLAVDQTHTFEITPTFSQNEFQFNFTPPVQRPRHVNSTSAYCSCCSCYSDCIPFRTESSLTSNIYPCNTLASLDSSLPCAERTTCDLAPGATVLPDDTEPHLMPKIEPLISPSLTSGTDMTTPFNDWLDKKQCNPNKDAVLTNCVGSLPDHESSFETENSKTHNCKSSTKKVAKKQSKRSEVKNQELNCNAQDNTVKEYQRPDIPKKERERFRRAELKELYIELSDLLHLIPKRNGSQLPERAHIIEAACNEIRTLEKKLFQKQNTIA</sequence>